<keyword evidence="2" id="KW-0378">Hydrolase</keyword>
<dbReference type="InterPro" id="IPR002421">
    <property type="entry name" value="5-3_exonuclease"/>
</dbReference>
<organism evidence="4">
    <name type="scientific">marine metagenome</name>
    <dbReference type="NCBI Taxonomy" id="408172"/>
    <lineage>
        <taxon>unclassified sequences</taxon>
        <taxon>metagenomes</taxon>
        <taxon>ecological metagenomes</taxon>
    </lineage>
</organism>
<dbReference type="SUPFAM" id="SSF47807">
    <property type="entry name" value="5' to 3' exonuclease, C-terminal subdomain"/>
    <property type="match status" value="1"/>
</dbReference>
<dbReference type="PANTHER" id="PTHR42646">
    <property type="entry name" value="FLAP ENDONUCLEASE XNI"/>
    <property type="match status" value="1"/>
</dbReference>
<feature type="domain" description="5'-3' exonuclease" evidence="3">
    <location>
        <begin position="1"/>
        <end position="328"/>
    </location>
</feature>
<dbReference type="InterPro" id="IPR038969">
    <property type="entry name" value="FEN"/>
</dbReference>
<evidence type="ECO:0000256" key="1">
    <source>
        <dbReference type="ARBA" id="ARBA00022722"/>
    </source>
</evidence>
<keyword evidence="1" id="KW-0540">Nuclease</keyword>
<name>A0A382N1G0_9ZZZZ</name>
<evidence type="ECO:0000256" key="2">
    <source>
        <dbReference type="ARBA" id="ARBA00022801"/>
    </source>
</evidence>
<dbReference type="GO" id="GO:0003677">
    <property type="term" value="F:DNA binding"/>
    <property type="evidence" value="ECO:0007669"/>
    <property type="project" value="InterPro"/>
</dbReference>
<protein>
    <recommendedName>
        <fullName evidence="3">5'-3' exonuclease domain-containing protein</fullName>
    </recommendedName>
</protein>
<dbReference type="AlphaFoldDB" id="A0A382N1G0"/>
<dbReference type="PANTHER" id="PTHR42646:SF2">
    <property type="entry name" value="5'-3' EXONUCLEASE FAMILY PROTEIN"/>
    <property type="match status" value="1"/>
</dbReference>
<dbReference type="GO" id="GO:0033567">
    <property type="term" value="P:DNA replication, Okazaki fragment processing"/>
    <property type="evidence" value="ECO:0007669"/>
    <property type="project" value="InterPro"/>
</dbReference>
<dbReference type="SMART" id="SM00475">
    <property type="entry name" value="53EXOc"/>
    <property type="match status" value="1"/>
</dbReference>
<dbReference type="InterPro" id="IPR036279">
    <property type="entry name" value="5-3_exonuclease_C_sf"/>
</dbReference>
<dbReference type="SUPFAM" id="SSF88723">
    <property type="entry name" value="PIN domain-like"/>
    <property type="match status" value="1"/>
</dbReference>
<dbReference type="Gene3D" id="3.40.50.1010">
    <property type="entry name" value="5'-nuclease"/>
    <property type="match status" value="1"/>
</dbReference>
<gene>
    <name evidence="4" type="ORF">METZ01_LOCUS307059</name>
</gene>
<dbReference type="GO" id="GO:0017108">
    <property type="term" value="F:5'-flap endonuclease activity"/>
    <property type="evidence" value="ECO:0007669"/>
    <property type="project" value="InterPro"/>
</dbReference>
<accession>A0A382N1G0</accession>
<dbReference type="GO" id="GO:0008409">
    <property type="term" value="F:5'-3' exonuclease activity"/>
    <property type="evidence" value="ECO:0007669"/>
    <property type="project" value="InterPro"/>
</dbReference>
<proteinExistence type="predicted"/>
<dbReference type="Pfam" id="PF02739">
    <property type="entry name" value="5_3_exonuc_N"/>
    <property type="match status" value="1"/>
</dbReference>
<sequence>MKYLLVDTANTFFRARHSASRQADTWDRLGFAIHVTLASINKSWRDQKANHVIFCLEGRSWRKDFYAPYKKNREVARQALTEKEQEENQLFWETFDNLQEFIKTKTNCTVLQHNELEADDLIAGWVEAHPNDDHVIVSSDSDFYQLLRPNVRQYNGITDELHTLEGIFDKTGNIVLDKRTKEPKPAPNPYWLLFEKCIRGDSSDNVFSAYPGVRKKGTRNKVGLLEAFGDRKKKGYSWNNMMLQRWVDHNGDEHRVLDDYERNKILIDLTAQPPEIKEKIAETILNSSKPKKNLQVGAQFLKFCGKYELKRLSDNASSIATWLSASYPDQEII</sequence>
<dbReference type="EMBL" id="UINC01096922">
    <property type="protein sequence ID" value="SVC54205.1"/>
    <property type="molecule type" value="Genomic_DNA"/>
</dbReference>
<dbReference type="InterPro" id="IPR029060">
    <property type="entry name" value="PIN-like_dom_sf"/>
</dbReference>
<evidence type="ECO:0000313" key="4">
    <source>
        <dbReference type="EMBL" id="SVC54205.1"/>
    </source>
</evidence>
<evidence type="ECO:0000259" key="3">
    <source>
        <dbReference type="SMART" id="SM00475"/>
    </source>
</evidence>
<dbReference type="InterPro" id="IPR020046">
    <property type="entry name" value="5-3_exonucl_a-hlix_arch_N"/>
</dbReference>
<reference evidence="4" key="1">
    <citation type="submission" date="2018-05" db="EMBL/GenBank/DDBJ databases">
        <authorList>
            <person name="Lanie J.A."/>
            <person name="Ng W.-L."/>
            <person name="Kazmierczak K.M."/>
            <person name="Andrzejewski T.M."/>
            <person name="Davidsen T.M."/>
            <person name="Wayne K.J."/>
            <person name="Tettelin H."/>
            <person name="Glass J.I."/>
            <person name="Rusch D."/>
            <person name="Podicherti R."/>
            <person name="Tsui H.-C.T."/>
            <person name="Winkler M.E."/>
        </authorList>
    </citation>
    <scope>NUCLEOTIDE SEQUENCE</scope>
</reference>